<name>A0A1J1HIQ2_9DIPT</name>
<protein>
    <submittedName>
        <fullName evidence="1">CLUMA_CG001705, isoform A</fullName>
    </submittedName>
</protein>
<dbReference type="AlphaFoldDB" id="A0A1J1HIQ2"/>
<sequence>MTNLNQRMKKLEILKKSLKIFTHHSDVCFLDCFGLNNSGSTCFEVLMGLGMSNVVTAVLKLCSSVEYVAIPKGARL</sequence>
<dbReference type="EMBL" id="CVRI01000006">
    <property type="protein sequence ID" value="CRK87919.1"/>
    <property type="molecule type" value="Genomic_DNA"/>
</dbReference>
<accession>A0A1J1HIQ2</accession>
<evidence type="ECO:0000313" key="2">
    <source>
        <dbReference type="Proteomes" id="UP000183832"/>
    </source>
</evidence>
<dbReference type="Proteomes" id="UP000183832">
    <property type="component" value="Unassembled WGS sequence"/>
</dbReference>
<organism evidence="1 2">
    <name type="scientific">Clunio marinus</name>
    <dbReference type="NCBI Taxonomy" id="568069"/>
    <lineage>
        <taxon>Eukaryota</taxon>
        <taxon>Metazoa</taxon>
        <taxon>Ecdysozoa</taxon>
        <taxon>Arthropoda</taxon>
        <taxon>Hexapoda</taxon>
        <taxon>Insecta</taxon>
        <taxon>Pterygota</taxon>
        <taxon>Neoptera</taxon>
        <taxon>Endopterygota</taxon>
        <taxon>Diptera</taxon>
        <taxon>Nematocera</taxon>
        <taxon>Chironomoidea</taxon>
        <taxon>Chironomidae</taxon>
        <taxon>Clunio</taxon>
    </lineage>
</organism>
<reference evidence="1 2" key="1">
    <citation type="submission" date="2015-04" db="EMBL/GenBank/DDBJ databases">
        <authorList>
            <person name="Syromyatnikov M.Y."/>
            <person name="Popov V.N."/>
        </authorList>
    </citation>
    <scope>NUCLEOTIDE SEQUENCE [LARGE SCALE GENOMIC DNA]</scope>
</reference>
<evidence type="ECO:0000313" key="1">
    <source>
        <dbReference type="EMBL" id="CRK87919.1"/>
    </source>
</evidence>
<proteinExistence type="predicted"/>
<keyword evidence="2" id="KW-1185">Reference proteome</keyword>
<gene>
    <name evidence="1" type="ORF">CLUMA_CG001705</name>
</gene>